<name>A0ABN2N0G5_9PSEU</name>
<feature type="transmembrane region" description="Helical" evidence="1">
    <location>
        <begin position="50"/>
        <end position="71"/>
    </location>
</feature>
<feature type="transmembrane region" description="Helical" evidence="1">
    <location>
        <begin position="20"/>
        <end position="43"/>
    </location>
</feature>
<keyword evidence="1" id="KW-0472">Membrane</keyword>
<keyword evidence="3" id="KW-1185">Reference proteome</keyword>
<protein>
    <submittedName>
        <fullName evidence="2">DUF4233 domain-containing protein</fullName>
    </submittedName>
</protein>
<feature type="transmembrane region" description="Helical" evidence="1">
    <location>
        <begin position="83"/>
        <end position="116"/>
    </location>
</feature>
<dbReference type="Pfam" id="PF14017">
    <property type="entry name" value="DUF4233"/>
    <property type="match status" value="1"/>
</dbReference>
<dbReference type="InterPro" id="IPR025327">
    <property type="entry name" value="DUF4233"/>
</dbReference>
<keyword evidence="1" id="KW-0812">Transmembrane</keyword>
<accession>A0ABN2N0G5</accession>
<proteinExistence type="predicted"/>
<evidence type="ECO:0000313" key="2">
    <source>
        <dbReference type="EMBL" id="GAA1846864.1"/>
    </source>
</evidence>
<sequence>MWGAGVSAPVPPPATDPMKGFRGIAAGVLVLEAIVVLLALLVVGKFTQGSLGPVGITCVAVLAVLMILGSGVQRRPWGLGFALVLQAGLLACGFFHVSLLVVGVIFVVVWGTLLWMRQDVAGRMARGELPSQQG</sequence>
<comment type="caution">
    <text evidence="2">The sequence shown here is derived from an EMBL/GenBank/DDBJ whole genome shotgun (WGS) entry which is preliminary data.</text>
</comment>
<gene>
    <name evidence="2" type="ORF">GCM10009836_28040</name>
</gene>
<organism evidence="2 3">
    <name type="scientific">Pseudonocardia ailaonensis</name>
    <dbReference type="NCBI Taxonomy" id="367279"/>
    <lineage>
        <taxon>Bacteria</taxon>
        <taxon>Bacillati</taxon>
        <taxon>Actinomycetota</taxon>
        <taxon>Actinomycetes</taxon>
        <taxon>Pseudonocardiales</taxon>
        <taxon>Pseudonocardiaceae</taxon>
        <taxon>Pseudonocardia</taxon>
    </lineage>
</organism>
<keyword evidence="1" id="KW-1133">Transmembrane helix</keyword>
<reference evidence="2 3" key="1">
    <citation type="journal article" date="2019" name="Int. J. Syst. Evol. Microbiol.">
        <title>The Global Catalogue of Microorganisms (GCM) 10K type strain sequencing project: providing services to taxonomists for standard genome sequencing and annotation.</title>
        <authorList>
            <consortium name="The Broad Institute Genomics Platform"/>
            <consortium name="The Broad Institute Genome Sequencing Center for Infectious Disease"/>
            <person name="Wu L."/>
            <person name="Ma J."/>
        </authorList>
    </citation>
    <scope>NUCLEOTIDE SEQUENCE [LARGE SCALE GENOMIC DNA]</scope>
    <source>
        <strain evidence="2 3">JCM 16009</strain>
    </source>
</reference>
<dbReference type="Proteomes" id="UP001500449">
    <property type="component" value="Unassembled WGS sequence"/>
</dbReference>
<dbReference type="EMBL" id="BAAAQK010000006">
    <property type="protein sequence ID" value="GAA1846864.1"/>
    <property type="molecule type" value="Genomic_DNA"/>
</dbReference>
<evidence type="ECO:0000256" key="1">
    <source>
        <dbReference type="SAM" id="Phobius"/>
    </source>
</evidence>
<evidence type="ECO:0000313" key="3">
    <source>
        <dbReference type="Proteomes" id="UP001500449"/>
    </source>
</evidence>